<protein>
    <submittedName>
        <fullName evidence="1">Uncharacterized protein</fullName>
    </submittedName>
</protein>
<evidence type="ECO:0000313" key="2">
    <source>
        <dbReference type="Proteomes" id="UP000799324"/>
    </source>
</evidence>
<proteinExistence type="predicted"/>
<evidence type="ECO:0000313" key="1">
    <source>
        <dbReference type="EMBL" id="KAF2648080.1"/>
    </source>
</evidence>
<name>A0A6A6SKF3_9PLEO</name>
<accession>A0A6A6SKF3</accession>
<gene>
    <name evidence="1" type="ORF">K491DRAFT_261253</name>
</gene>
<dbReference type="EMBL" id="MU004559">
    <property type="protein sequence ID" value="KAF2648080.1"/>
    <property type="molecule type" value="Genomic_DNA"/>
</dbReference>
<reference evidence="1" key="1">
    <citation type="journal article" date="2020" name="Stud. Mycol.">
        <title>101 Dothideomycetes genomes: a test case for predicting lifestyles and emergence of pathogens.</title>
        <authorList>
            <person name="Haridas S."/>
            <person name="Albert R."/>
            <person name="Binder M."/>
            <person name="Bloem J."/>
            <person name="Labutti K."/>
            <person name="Salamov A."/>
            <person name="Andreopoulos B."/>
            <person name="Baker S."/>
            <person name="Barry K."/>
            <person name="Bills G."/>
            <person name="Bluhm B."/>
            <person name="Cannon C."/>
            <person name="Castanera R."/>
            <person name="Culley D."/>
            <person name="Daum C."/>
            <person name="Ezra D."/>
            <person name="Gonzalez J."/>
            <person name="Henrissat B."/>
            <person name="Kuo A."/>
            <person name="Liang C."/>
            <person name="Lipzen A."/>
            <person name="Lutzoni F."/>
            <person name="Magnuson J."/>
            <person name="Mondo S."/>
            <person name="Nolan M."/>
            <person name="Ohm R."/>
            <person name="Pangilinan J."/>
            <person name="Park H.-J."/>
            <person name="Ramirez L."/>
            <person name="Alfaro M."/>
            <person name="Sun H."/>
            <person name="Tritt A."/>
            <person name="Yoshinaga Y."/>
            <person name="Zwiers L.-H."/>
            <person name="Turgeon B."/>
            <person name="Goodwin S."/>
            <person name="Spatafora J."/>
            <person name="Crous P."/>
            <person name="Grigoriev I."/>
        </authorList>
    </citation>
    <scope>NUCLEOTIDE SEQUENCE</scope>
    <source>
        <strain evidence="1">CBS 122681</strain>
    </source>
</reference>
<dbReference type="AlphaFoldDB" id="A0A6A6SKF3"/>
<keyword evidence="2" id="KW-1185">Reference proteome</keyword>
<organism evidence="1 2">
    <name type="scientific">Lophiostoma macrostomum CBS 122681</name>
    <dbReference type="NCBI Taxonomy" id="1314788"/>
    <lineage>
        <taxon>Eukaryota</taxon>
        <taxon>Fungi</taxon>
        <taxon>Dikarya</taxon>
        <taxon>Ascomycota</taxon>
        <taxon>Pezizomycotina</taxon>
        <taxon>Dothideomycetes</taxon>
        <taxon>Pleosporomycetidae</taxon>
        <taxon>Pleosporales</taxon>
        <taxon>Lophiostomataceae</taxon>
        <taxon>Lophiostoma</taxon>
    </lineage>
</organism>
<dbReference type="Proteomes" id="UP000799324">
    <property type="component" value="Unassembled WGS sequence"/>
</dbReference>
<sequence>MGKGLRVRLPCGHDSPGEASTLGRLRVVPRLPSAARAAFLDQLSYSHMLVGAGKARINPHRALVNSNVGDSLRLVAFYLRIYAGTSLVAFNATRTEYGTPVYMVSERSLQPHSQYQCHLAPRPSTAAHAEVNCATSPAIAFFVPLLPPLFFFCPSSDLPNHAAAALLEMKFRRYKNRRRCDHFPSSNHATESHATSRSKLRTHRLCGSVTCIRARNRCCASPIVQH</sequence>